<dbReference type="SUPFAM" id="SSF49785">
    <property type="entry name" value="Galactose-binding domain-like"/>
    <property type="match status" value="1"/>
</dbReference>
<dbReference type="GO" id="GO:0004553">
    <property type="term" value="F:hydrolase activity, hydrolyzing O-glycosyl compounds"/>
    <property type="evidence" value="ECO:0007669"/>
    <property type="project" value="InterPro"/>
</dbReference>
<dbReference type="GO" id="GO:0005975">
    <property type="term" value="P:carbohydrate metabolic process"/>
    <property type="evidence" value="ECO:0007669"/>
    <property type="project" value="InterPro"/>
</dbReference>
<dbReference type="PANTHER" id="PTHR22901">
    <property type="entry name" value="SIALATE O-ACETYLESTERASE"/>
    <property type="match status" value="1"/>
</dbReference>
<protein>
    <submittedName>
        <fullName evidence="3">Sialate O-acetylesterase</fullName>
    </submittedName>
</protein>
<dbReference type="PANTHER" id="PTHR22901:SF0">
    <property type="entry name" value="SIALATE O-ACETYLESTERASE"/>
    <property type="match status" value="1"/>
</dbReference>
<organism evidence="3 5">
    <name type="scientific">Rufibacter glacialis</name>
    <dbReference type="NCBI Taxonomy" id="1259555"/>
    <lineage>
        <taxon>Bacteria</taxon>
        <taxon>Pseudomonadati</taxon>
        <taxon>Bacteroidota</taxon>
        <taxon>Cytophagia</taxon>
        <taxon>Cytophagales</taxon>
        <taxon>Hymenobacteraceae</taxon>
        <taxon>Rufibacter</taxon>
    </lineage>
</organism>
<dbReference type="Proteomes" id="UP001570846">
    <property type="component" value="Unassembled WGS sequence"/>
</dbReference>
<evidence type="ECO:0000313" key="5">
    <source>
        <dbReference type="Proteomes" id="UP000323866"/>
    </source>
</evidence>
<accession>A0A5M8QAZ9</accession>
<dbReference type="Proteomes" id="UP000323866">
    <property type="component" value="Unassembled WGS sequence"/>
</dbReference>
<comment type="caution">
    <text evidence="3">The sequence shown here is derived from an EMBL/GenBank/DDBJ whole genome shotgun (WGS) entry which is preliminary data.</text>
</comment>
<dbReference type="InterPro" id="IPR005181">
    <property type="entry name" value="SASA"/>
</dbReference>
<feature type="domain" description="Sialate O-acetylesterase" evidence="2">
    <location>
        <begin position="103"/>
        <end position="209"/>
    </location>
</feature>
<name>A0A5M8QAZ9_9BACT</name>
<dbReference type="InterPro" id="IPR039329">
    <property type="entry name" value="SIAE"/>
</dbReference>
<dbReference type="OrthoDB" id="9816001at2"/>
<dbReference type="Gene3D" id="3.40.50.1110">
    <property type="entry name" value="SGNH hydrolase"/>
    <property type="match status" value="2"/>
</dbReference>
<proteinExistence type="predicted"/>
<evidence type="ECO:0000313" key="3">
    <source>
        <dbReference type="EMBL" id="KAA6431702.1"/>
    </source>
</evidence>
<keyword evidence="1" id="KW-0378">Hydrolase</keyword>
<dbReference type="SUPFAM" id="SSF52266">
    <property type="entry name" value="SGNH hydrolase"/>
    <property type="match status" value="1"/>
</dbReference>
<sequence>MAFLRTLVFLLLVLLSFPGLTQVRLPRLVSNGMVLQRDQELKIWGWAGKKEKVAVSFRGKNYQTQADTAGNWQVKLPAMKAGGPFPMTIKGFNTITLQDILVGDVWVCSGQSNMETTLTRVRPLYEAEIAAAHHPQIRFYVVPQKYDFQAPRKDLEGGSWTAVTPTSVLPFSAVAYFFAKELQAKYQVPMGLILSAVGGSPAEAWVSEKTIKAFPAHFQETQRFKDHALIDQIEKTGAEQSKAWHTQLRQKDAGYQQPNLPWYSPLVSTTDWATMKVPGYWSDQPMGPVTGVVWFRKDLEVPAAMVGKPAKLLLGTIVDADSVFLNGIFVGTTSYQFPPRRYDVHAPVLKEGKNTLTVRIISNGGQGGFVEDKPYSLSAGGHTIDLKGDWQYKLGASMTPMAGQPTVRFKPVGLYNGMIAPLQNYPIKGVIWFQGESNTDRAAEYRQLFPALIQDWRSNWGQGDFPFLFVQLANFMKAQPQPSQSNWALLREAQAKALALPNIGMAVAIDIGEWNDIHPLNKKDVGHRLALAAQKVAYGDKKVVSSGPTFQSMTKDGQKIILTFTNTGSGLVTKGGPLRHFAIAGPDKKFVWAKAEIKGNTVTVWSEAVPSPEAVRYAWADNPEGANLYNQEGLPAAPFRTDVD</sequence>
<evidence type="ECO:0000259" key="2">
    <source>
        <dbReference type="Pfam" id="PF03629"/>
    </source>
</evidence>
<reference evidence="3 5" key="1">
    <citation type="submission" date="2019-07" db="EMBL/GenBank/DDBJ databases">
        <authorList>
            <person name="Qu J.-H."/>
        </authorList>
    </citation>
    <scope>NUCLEOTIDE SEQUENCE [LARGE SCALE GENOMIC DNA]</scope>
    <source>
        <strain evidence="3 5">MDT1-10-3</strain>
    </source>
</reference>
<dbReference type="EMBL" id="VKKZ01000023">
    <property type="protein sequence ID" value="KAA6431702.1"/>
    <property type="molecule type" value="Genomic_DNA"/>
</dbReference>
<dbReference type="GO" id="GO:0001681">
    <property type="term" value="F:sialate O-acetylesterase activity"/>
    <property type="evidence" value="ECO:0007669"/>
    <property type="project" value="InterPro"/>
</dbReference>
<reference evidence="4 6" key="3">
    <citation type="submission" date="2024-08" db="EMBL/GenBank/DDBJ databases">
        <authorList>
            <person name="Wei W."/>
        </authorList>
    </citation>
    <scope>NUCLEOTIDE SEQUENCE [LARGE SCALE GENOMIC DNA]</scope>
    <source>
        <strain evidence="4 6">XU2</strain>
    </source>
</reference>
<reference evidence="3 5" key="2">
    <citation type="submission" date="2019-09" db="EMBL/GenBank/DDBJ databases">
        <title>A bacterium isolated from glacier soil.</title>
        <authorList>
            <person name="Liu Q."/>
        </authorList>
    </citation>
    <scope>NUCLEOTIDE SEQUENCE [LARGE SCALE GENOMIC DNA]</scope>
    <source>
        <strain evidence="3 5">MDT1-10-3</strain>
    </source>
</reference>
<dbReference type="Gene3D" id="2.60.120.260">
    <property type="entry name" value="Galactose-binding domain-like"/>
    <property type="match status" value="1"/>
</dbReference>
<dbReference type="RefSeq" id="WP_149099723.1">
    <property type="nucleotide sequence ID" value="NZ_BMMG01000006.1"/>
</dbReference>
<evidence type="ECO:0000313" key="6">
    <source>
        <dbReference type="Proteomes" id="UP001570846"/>
    </source>
</evidence>
<evidence type="ECO:0000313" key="4">
    <source>
        <dbReference type="EMBL" id="MFA1771837.1"/>
    </source>
</evidence>
<dbReference type="EMBL" id="JBGOGF010000005">
    <property type="protein sequence ID" value="MFA1771837.1"/>
    <property type="molecule type" value="Genomic_DNA"/>
</dbReference>
<evidence type="ECO:0000256" key="1">
    <source>
        <dbReference type="ARBA" id="ARBA00022801"/>
    </source>
</evidence>
<gene>
    <name evidence="4" type="ORF">ACD591_11085</name>
    <name evidence="3" type="ORF">FOE74_16410</name>
</gene>
<feature type="domain" description="Sialate O-acetylesterase" evidence="2">
    <location>
        <begin position="414"/>
        <end position="532"/>
    </location>
</feature>
<dbReference type="Pfam" id="PF03629">
    <property type="entry name" value="SASA"/>
    <property type="match status" value="2"/>
</dbReference>
<dbReference type="AlphaFoldDB" id="A0A5M8QAZ9"/>
<dbReference type="InterPro" id="IPR008979">
    <property type="entry name" value="Galactose-bd-like_sf"/>
</dbReference>
<keyword evidence="6" id="KW-1185">Reference proteome</keyword>
<dbReference type="InterPro" id="IPR036514">
    <property type="entry name" value="SGNH_hydro_sf"/>
</dbReference>